<organism evidence="1 2">
    <name type="scientific">Cairina moschata</name>
    <name type="common">Muscovy duck</name>
    <dbReference type="NCBI Taxonomy" id="8855"/>
    <lineage>
        <taxon>Eukaryota</taxon>
        <taxon>Metazoa</taxon>
        <taxon>Chordata</taxon>
        <taxon>Craniata</taxon>
        <taxon>Vertebrata</taxon>
        <taxon>Euteleostomi</taxon>
        <taxon>Archelosauria</taxon>
        <taxon>Archosauria</taxon>
        <taxon>Dinosauria</taxon>
        <taxon>Saurischia</taxon>
        <taxon>Theropoda</taxon>
        <taxon>Coelurosauria</taxon>
        <taxon>Aves</taxon>
        <taxon>Neognathae</taxon>
        <taxon>Galloanserae</taxon>
        <taxon>Anseriformes</taxon>
        <taxon>Anatidae</taxon>
        <taxon>Anatinae</taxon>
        <taxon>Cairina</taxon>
    </lineage>
</organism>
<dbReference type="AlphaFoldDB" id="A0A8C3B6C7"/>
<dbReference type="GO" id="GO:0006629">
    <property type="term" value="P:lipid metabolic process"/>
    <property type="evidence" value="ECO:0007669"/>
    <property type="project" value="InterPro"/>
</dbReference>
<keyword evidence="2" id="KW-1185">Reference proteome</keyword>
<name>A0A8C3B6C7_CAIMO</name>
<reference evidence="1" key="2">
    <citation type="submission" date="2025-08" db="UniProtKB">
        <authorList>
            <consortium name="Ensembl"/>
        </authorList>
    </citation>
    <scope>IDENTIFICATION</scope>
</reference>
<dbReference type="SUPFAM" id="SSF51695">
    <property type="entry name" value="PLC-like phosphodiesterases"/>
    <property type="match status" value="1"/>
</dbReference>
<dbReference type="Gene3D" id="3.20.20.190">
    <property type="entry name" value="Phosphatidylinositol (PI) phosphodiesterase"/>
    <property type="match status" value="1"/>
</dbReference>
<evidence type="ECO:0000313" key="2">
    <source>
        <dbReference type="Proteomes" id="UP000694556"/>
    </source>
</evidence>
<proteinExistence type="predicted"/>
<dbReference type="PROSITE" id="PS50007">
    <property type="entry name" value="PIPLC_X_DOMAIN"/>
    <property type="match status" value="1"/>
</dbReference>
<dbReference type="Pfam" id="PF26146">
    <property type="entry name" value="PI-PLC_X"/>
    <property type="match status" value="1"/>
</dbReference>
<evidence type="ECO:0000313" key="1">
    <source>
        <dbReference type="Ensembl" id="ENSCMMP00000001556.1"/>
    </source>
</evidence>
<accession>A0A8C3B6C7</accession>
<dbReference type="GO" id="GO:0008081">
    <property type="term" value="F:phosphoric diester hydrolase activity"/>
    <property type="evidence" value="ECO:0007669"/>
    <property type="project" value="InterPro"/>
</dbReference>
<reference evidence="1" key="3">
    <citation type="submission" date="2025-09" db="UniProtKB">
        <authorList>
            <consortium name="Ensembl"/>
        </authorList>
    </citation>
    <scope>IDENTIFICATION</scope>
</reference>
<dbReference type="Proteomes" id="UP000694556">
    <property type="component" value="Chromosome 1"/>
</dbReference>
<dbReference type="PANTHER" id="PTHR13593">
    <property type="match status" value="1"/>
</dbReference>
<dbReference type="InterPro" id="IPR051057">
    <property type="entry name" value="PI-PLC_domain"/>
</dbReference>
<sequence length="229" mass="25800">MEGPLQTSLHVCHENGQWMSELPEKLWDIPLYNLALPGSHDTMTYCLDKNSAVSGNESKLVELLNKFMPCIVRPIIMKWSITQVLTVTEQLEAGVRYLDFRIAHKANDPSMNLYFVHMVYTTVVVQDILWEVLKWLEAHPQEVVILACRNFDGLNKKLHCHLIACIKEIFQCKLCPRNKENVSELCPSRGRTGSGDRRCQVFPSSRIVSRGPVTSTADLAISAGDAFAG</sequence>
<protein>
    <submittedName>
        <fullName evidence="1">Phosphatidylinositol specific phospholipase C X domain containing 1</fullName>
    </submittedName>
</protein>
<dbReference type="PANTHER" id="PTHR13593:SF24">
    <property type="entry name" value="PI-PLC X DOMAIN-CONTAINING PROTEIN 1"/>
    <property type="match status" value="1"/>
</dbReference>
<dbReference type="Ensembl" id="ENSCMMT00000001752.1">
    <property type="protein sequence ID" value="ENSCMMP00000001556.1"/>
    <property type="gene ID" value="ENSCMMG00000001036.1"/>
</dbReference>
<dbReference type="InterPro" id="IPR017946">
    <property type="entry name" value="PLC-like_Pdiesterase_TIM-brl"/>
</dbReference>
<reference evidence="1" key="1">
    <citation type="submission" date="2018-09" db="EMBL/GenBank/DDBJ databases">
        <title>Common duck and Muscovy duck high density SNP chip.</title>
        <authorList>
            <person name="Vignal A."/>
            <person name="Thebault N."/>
            <person name="Warren W.C."/>
        </authorList>
    </citation>
    <scope>NUCLEOTIDE SEQUENCE [LARGE SCALE GENOMIC DNA]</scope>
</reference>